<dbReference type="EMBL" id="ACIK02000010">
    <property type="protein sequence ID" value="EEP65508.1"/>
    <property type="molecule type" value="Genomic_DNA"/>
</dbReference>
<evidence type="ECO:0000313" key="1">
    <source>
        <dbReference type="EMBL" id="EEP65508.1"/>
    </source>
</evidence>
<name>C4FQ40_9FIRM</name>
<dbReference type="Proteomes" id="UP000003529">
    <property type="component" value="Unassembled WGS sequence"/>
</dbReference>
<protein>
    <submittedName>
        <fullName evidence="1">ACR, COG1399</fullName>
    </submittedName>
</protein>
<sequence>MSRGKIMKLQVEQAKEHIGKKFPYSYTIPTSELGDVTAFPWSRHDITINGEFWFDGQNYIVQGSIESKGDYECSRCLTTTEHNRKDSFEEIFSDSRDAVEDVIPFDGEEIDLTELIRDTLIINEPSQVLCQDDCKGLCVHCGANLNVSPCSCESFVVDPRFAELRALLDEKDDRLS</sequence>
<reference evidence="1" key="1">
    <citation type="submission" date="2009-04" db="EMBL/GenBank/DDBJ databases">
        <authorList>
            <person name="Weinstock G."/>
            <person name="Sodergren E."/>
            <person name="Clifton S."/>
            <person name="Fulton L."/>
            <person name="Fulton B."/>
            <person name="Courtney L."/>
            <person name="Fronick C."/>
            <person name="Harrison M."/>
            <person name="Strong C."/>
            <person name="Farmer C."/>
            <person name="Delahaunty K."/>
            <person name="Markovic C."/>
            <person name="Hall O."/>
            <person name="Minx P."/>
            <person name="Tomlinson C."/>
            <person name="Mitreva M."/>
            <person name="Nelson J."/>
            <person name="Hou S."/>
            <person name="Wollam A."/>
            <person name="Pepin K.H."/>
            <person name="Johnson M."/>
            <person name="Bhonagiri V."/>
            <person name="Nash W.E."/>
            <person name="Warren W."/>
            <person name="Chinwalla A."/>
            <person name="Mardis E.R."/>
            <person name="Wilson R.K."/>
        </authorList>
    </citation>
    <scope>NUCLEOTIDE SEQUENCE [LARGE SCALE GENOMIC DNA]</scope>
    <source>
        <strain evidence="1">ATCC 17748</strain>
    </source>
</reference>
<accession>C4FQ40</accession>
<dbReference type="AlphaFoldDB" id="C4FQ40"/>
<dbReference type="HOGENOM" id="CLU_100236_1_1_9"/>
<organism evidence="1 2">
    <name type="scientific">Veillonella dispar ATCC 17748</name>
    <dbReference type="NCBI Taxonomy" id="546273"/>
    <lineage>
        <taxon>Bacteria</taxon>
        <taxon>Bacillati</taxon>
        <taxon>Bacillota</taxon>
        <taxon>Negativicutes</taxon>
        <taxon>Veillonellales</taxon>
        <taxon>Veillonellaceae</taxon>
        <taxon>Veillonella</taxon>
    </lineage>
</organism>
<evidence type="ECO:0000313" key="2">
    <source>
        <dbReference type="Proteomes" id="UP000003529"/>
    </source>
</evidence>
<dbReference type="eggNOG" id="COG1399">
    <property type="taxonomic scope" value="Bacteria"/>
</dbReference>
<keyword evidence="2" id="KW-1185">Reference proteome</keyword>
<dbReference type="PANTHER" id="PTHR34374:SF1">
    <property type="entry name" value="LARGE RIBOSOMAL RNA SUBUNIT ACCUMULATION PROTEIN YCED HOMOLOG 1, CHLOROPLASTIC"/>
    <property type="match status" value="1"/>
</dbReference>
<gene>
    <name evidence="1" type="ORF">VEIDISOL_01388</name>
</gene>
<comment type="caution">
    <text evidence="1">The sequence shown here is derived from an EMBL/GenBank/DDBJ whole genome shotgun (WGS) entry which is preliminary data.</text>
</comment>
<dbReference type="Pfam" id="PF02620">
    <property type="entry name" value="YceD"/>
    <property type="match status" value="1"/>
</dbReference>
<dbReference type="InterPro" id="IPR003772">
    <property type="entry name" value="YceD"/>
</dbReference>
<proteinExistence type="predicted"/>
<dbReference type="PANTHER" id="PTHR34374">
    <property type="entry name" value="LARGE RIBOSOMAL RNA SUBUNIT ACCUMULATION PROTEIN YCED HOMOLOG 1, CHLOROPLASTIC"/>
    <property type="match status" value="1"/>
</dbReference>